<name>A0ABV4QSW2_9ACTN</name>
<gene>
    <name evidence="3" type="ORF">SM436_08285</name>
</gene>
<comment type="caution">
    <text evidence="3">The sequence shown here is derived from an EMBL/GenBank/DDBJ whole genome shotgun (WGS) entry which is preliminary data.</text>
</comment>
<dbReference type="InterPro" id="IPR017972">
    <property type="entry name" value="Cyt_P450_CS"/>
</dbReference>
<dbReference type="EMBL" id="JAXCEH010000003">
    <property type="protein sequence ID" value="MFA1553685.1"/>
    <property type="molecule type" value="Genomic_DNA"/>
</dbReference>
<evidence type="ECO:0000256" key="1">
    <source>
        <dbReference type="ARBA" id="ARBA00010617"/>
    </source>
</evidence>
<protein>
    <submittedName>
        <fullName evidence="3">Cytochrome P450</fullName>
    </submittedName>
</protein>
<dbReference type="CDD" id="cd11078">
    <property type="entry name" value="CYP130-like"/>
    <property type="match status" value="1"/>
</dbReference>
<keyword evidence="2" id="KW-0349">Heme</keyword>
<dbReference type="RefSeq" id="WP_371940074.1">
    <property type="nucleotide sequence ID" value="NZ_JAXCEH010000003.1"/>
</dbReference>
<dbReference type="Proteomes" id="UP001569904">
    <property type="component" value="Unassembled WGS sequence"/>
</dbReference>
<evidence type="ECO:0000256" key="2">
    <source>
        <dbReference type="RuleBase" id="RU000461"/>
    </source>
</evidence>
<dbReference type="SUPFAM" id="SSF48264">
    <property type="entry name" value="Cytochrome P450"/>
    <property type="match status" value="1"/>
</dbReference>
<dbReference type="PRINTS" id="PR00385">
    <property type="entry name" value="P450"/>
</dbReference>
<keyword evidence="4" id="KW-1185">Reference proteome</keyword>
<proteinExistence type="inferred from homology"/>
<accession>A0ABV4QSW2</accession>
<keyword evidence="2" id="KW-0503">Monooxygenase</keyword>
<dbReference type="InterPro" id="IPR036396">
    <property type="entry name" value="Cyt_P450_sf"/>
</dbReference>
<dbReference type="PROSITE" id="PS00086">
    <property type="entry name" value="CYTOCHROME_P450"/>
    <property type="match status" value="1"/>
</dbReference>
<reference evidence="3 4" key="1">
    <citation type="submission" date="2023-11" db="EMBL/GenBank/DDBJ databases">
        <title>Actinomadura monticuli sp. nov., isolated from volcanic ash.</title>
        <authorList>
            <person name="Lee S.D."/>
            <person name="Yang H."/>
            <person name="Kim I.S."/>
        </authorList>
    </citation>
    <scope>NUCLEOTIDE SEQUENCE [LARGE SCALE GENOMIC DNA]</scope>
    <source>
        <strain evidence="3 4">DSM 45346</strain>
    </source>
</reference>
<dbReference type="InterPro" id="IPR001128">
    <property type="entry name" value="Cyt_P450"/>
</dbReference>
<organism evidence="3 4">
    <name type="scientific">Actinomadura chokoriensis</name>
    <dbReference type="NCBI Taxonomy" id="454156"/>
    <lineage>
        <taxon>Bacteria</taxon>
        <taxon>Bacillati</taxon>
        <taxon>Actinomycetota</taxon>
        <taxon>Actinomycetes</taxon>
        <taxon>Streptosporangiales</taxon>
        <taxon>Thermomonosporaceae</taxon>
        <taxon>Actinomadura</taxon>
    </lineage>
</organism>
<dbReference type="PRINTS" id="PR00359">
    <property type="entry name" value="BP450"/>
</dbReference>
<evidence type="ECO:0000313" key="3">
    <source>
        <dbReference type="EMBL" id="MFA1553685.1"/>
    </source>
</evidence>
<dbReference type="PANTHER" id="PTHR46696">
    <property type="entry name" value="P450, PUTATIVE (EUROFUNG)-RELATED"/>
    <property type="match status" value="1"/>
</dbReference>
<keyword evidence="2" id="KW-0560">Oxidoreductase</keyword>
<dbReference type="Pfam" id="PF00067">
    <property type="entry name" value="p450"/>
    <property type="match status" value="1"/>
</dbReference>
<evidence type="ECO:0000313" key="4">
    <source>
        <dbReference type="Proteomes" id="UP001569904"/>
    </source>
</evidence>
<dbReference type="InterPro" id="IPR002397">
    <property type="entry name" value="Cyt_P450_B"/>
</dbReference>
<keyword evidence="2" id="KW-0479">Metal-binding</keyword>
<comment type="similarity">
    <text evidence="1 2">Belongs to the cytochrome P450 family.</text>
</comment>
<dbReference type="Gene3D" id="1.10.630.10">
    <property type="entry name" value="Cytochrome P450"/>
    <property type="match status" value="1"/>
</dbReference>
<dbReference type="PANTHER" id="PTHR46696:SF4">
    <property type="entry name" value="BIOTIN BIOSYNTHESIS CYTOCHROME P450"/>
    <property type="match status" value="1"/>
</dbReference>
<sequence length="398" mass="44543">MTVTDATGVYYDPYDVAVNADPYPVYRRLREEAPLYYNEQHDFYAVARFEDVDRGLTDPATFASGRGGMLELIKAGVEIPPGTLIFEDPPIHTVHRRLLSGVFTPKKVTALEPKIRAFCARSLDPLVGSGGFDFIAHLGAQVPMRTIGMLLGIPEKDQEGIRDQVDDTLRTEAGQPMDPSDFMAHMEMFAEYIEWRAKNPSDDIMTDLLSAQFEDETGTRRRLTREEILTYVSVVAGAGNETTNRLIGWTGKVLADHPDQRRELAGDASLIPAAIEELLRYEPPAHHTARYVARDVEVRGRVVPEGSAMLFLVGSANRDDRRYPDGDRFDVHREFNQPLTFGRGIHFCLGAALARLEGRIVLEEILKRFPEWEVDEGGARLASTSTVRGWDSLPVRIA</sequence>
<keyword evidence="2" id="KW-0408">Iron</keyword>